<evidence type="ECO:0000256" key="8">
    <source>
        <dbReference type="ARBA" id="ARBA00023264"/>
    </source>
</evidence>
<sequence length="272" mass="27949">MSGIDDKGAFGTGSTDRGSSRPVADPAVVPVILNPTARRGAVLRRIDPLVHAFAVHGLEARLVRSTSADHAKELAAAFAAEGAPVVGALGGDGMARTVAAGLVDTATSLGVIAGGRGNDLIGKLGIPKGVEEAVATIANGTDRAIDVLDLDLTVDGQRLDFRGLTAGFANSGRYGGGLTLSTEAAIDDGLIDVVLLKEAWLPRLAVELVAFMSGKHDRHPHIHFAHAREVKIDTPAGAAPVEIVADGDAVAQTPATVTIRPSSLKVRVPHDR</sequence>
<dbReference type="InterPro" id="IPR045540">
    <property type="entry name" value="YegS/DAGK_C"/>
</dbReference>
<evidence type="ECO:0000256" key="7">
    <source>
        <dbReference type="ARBA" id="ARBA00023209"/>
    </source>
</evidence>
<dbReference type="EMBL" id="FXYY01000029">
    <property type="protein sequence ID" value="SMX98690.1"/>
    <property type="molecule type" value="Genomic_DNA"/>
</dbReference>
<keyword evidence="7" id="KW-0443">Lipid metabolism</keyword>
<keyword evidence="4" id="KW-0547">Nucleotide-binding</keyword>
<dbReference type="PANTHER" id="PTHR12358">
    <property type="entry name" value="SPHINGOSINE KINASE"/>
    <property type="match status" value="1"/>
</dbReference>
<evidence type="ECO:0000256" key="1">
    <source>
        <dbReference type="ARBA" id="ARBA00001946"/>
    </source>
</evidence>
<dbReference type="GO" id="GO:0008654">
    <property type="term" value="P:phospholipid biosynthetic process"/>
    <property type="evidence" value="ECO:0007669"/>
    <property type="project" value="UniProtKB-KW"/>
</dbReference>
<dbReference type="GO" id="GO:0016301">
    <property type="term" value="F:kinase activity"/>
    <property type="evidence" value="ECO:0007669"/>
    <property type="project" value="UniProtKB-KW"/>
</dbReference>
<dbReference type="Proteomes" id="UP000234641">
    <property type="component" value="Unassembled WGS sequence"/>
</dbReference>
<dbReference type="InterPro" id="IPR016064">
    <property type="entry name" value="NAD/diacylglycerol_kinase_sf"/>
</dbReference>
<evidence type="ECO:0000259" key="10">
    <source>
        <dbReference type="PROSITE" id="PS50146"/>
    </source>
</evidence>
<feature type="domain" description="DAGKc" evidence="10">
    <location>
        <begin position="24"/>
        <end position="156"/>
    </location>
</feature>
<dbReference type="GO" id="GO:0005886">
    <property type="term" value="C:plasma membrane"/>
    <property type="evidence" value="ECO:0007669"/>
    <property type="project" value="TreeGrafter"/>
</dbReference>
<keyword evidence="3" id="KW-0808">Transferase</keyword>
<evidence type="ECO:0000256" key="6">
    <source>
        <dbReference type="ARBA" id="ARBA00022840"/>
    </source>
</evidence>
<dbReference type="SUPFAM" id="SSF111331">
    <property type="entry name" value="NAD kinase/diacylglycerol kinase-like"/>
    <property type="match status" value="1"/>
</dbReference>
<dbReference type="Gene3D" id="2.60.200.40">
    <property type="match status" value="1"/>
</dbReference>
<evidence type="ECO:0000256" key="4">
    <source>
        <dbReference type="ARBA" id="ARBA00022741"/>
    </source>
</evidence>
<dbReference type="InterPro" id="IPR050187">
    <property type="entry name" value="Lipid_Phosphate_FormReg"/>
</dbReference>
<evidence type="ECO:0000256" key="5">
    <source>
        <dbReference type="ARBA" id="ARBA00022777"/>
    </source>
</evidence>
<evidence type="ECO:0000313" key="12">
    <source>
        <dbReference type="Proteomes" id="UP000234641"/>
    </source>
</evidence>
<protein>
    <submittedName>
        <fullName evidence="11">Diacylglycerol kinase family enzyme</fullName>
    </submittedName>
</protein>
<keyword evidence="8" id="KW-1208">Phospholipid metabolism</keyword>
<comment type="cofactor">
    <cofactor evidence="1">
        <name>Mg(2+)</name>
        <dbReference type="ChEBI" id="CHEBI:18420"/>
    </cofactor>
</comment>
<accession>A0A2H1KG40</accession>
<evidence type="ECO:0000256" key="9">
    <source>
        <dbReference type="SAM" id="MobiDB-lite"/>
    </source>
</evidence>
<proteinExistence type="inferred from homology"/>
<feature type="region of interest" description="Disordered" evidence="9">
    <location>
        <begin position="1"/>
        <end position="23"/>
    </location>
</feature>
<organism evidence="11 12">
    <name type="scientific">Brevibacterium linens ATCC 9172</name>
    <dbReference type="NCBI Taxonomy" id="1255617"/>
    <lineage>
        <taxon>Bacteria</taxon>
        <taxon>Bacillati</taxon>
        <taxon>Actinomycetota</taxon>
        <taxon>Actinomycetes</taxon>
        <taxon>Micrococcales</taxon>
        <taxon>Brevibacteriaceae</taxon>
        <taxon>Brevibacterium</taxon>
    </lineage>
</organism>
<dbReference type="PANTHER" id="PTHR12358:SF106">
    <property type="entry name" value="LIPID KINASE YEGS"/>
    <property type="match status" value="1"/>
</dbReference>
<name>A0A2H1KG40_BRELN</name>
<dbReference type="AlphaFoldDB" id="A0A2H1KG40"/>
<dbReference type="Pfam" id="PF19279">
    <property type="entry name" value="YegS_C"/>
    <property type="match status" value="1"/>
</dbReference>
<evidence type="ECO:0000313" key="11">
    <source>
        <dbReference type="EMBL" id="SMX98690.1"/>
    </source>
</evidence>
<gene>
    <name evidence="11" type="ORF">BLIN9172_03143</name>
</gene>
<keyword evidence="7" id="KW-0594">Phospholipid biosynthesis</keyword>
<evidence type="ECO:0000256" key="2">
    <source>
        <dbReference type="ARBA" id="ARBA00005983"/>
    </source>
</evidence>
<keyword evidence="6" id="KW-0067">ATP-binding</keyword>
<dbReference type="InterPro" id="IPR017438">
    <property type="entry name" value="ATP-NAD_kinase_N"/>
</dbReference>
<keyword evidence="7" id="KW-0444">Lipid biosynthesis</keyword>
<dbReference type="PROSITE" id="PS50146">
    <property type="entry name" value="DAGK"/>
    <property type="match status" value="1"/>
</dbReference>
<dbReference type="Gene3D" id="3.40.50.10330">
    <property type="entry name" value="Probable inorganic polyphosphate/atp-NAD kinase, domain 1"/>
    <property type="match status" value="1"/>
</dbReference>
<keyword evidence="5 11" id="KW-0418">Kinase</keyword>
<reference evidence="11 12" key="1">
    <citation type="submission" date="2017-03" db="EMBL/GenBank/DDBJ databases">
        <authorList>
            <person name="Afonso C.L."/>
            <person name="Miller P.J."/>
            <person name="Scott M.A."/>
            <person name="Spackman E."/>
            <person name="Goraichik I."/>
            <person name="Dimitrov K.M."/>
            <person name="Suarez D.L."/>
            <person name="Swayne D.E."/>
        </authorList>
    </citation>
    <scope>NUCLEOTIDE SEQUENCE [LARGE SCALE GENOMIC DNA]</scope>
    <source>
        <strain evidence="11 12">ATCC 9172</strain>
    </source>
</reference>
<dbReference type="GO" id="GO:0005524">
    <property type="term" value="F:ATP binding"/>
    <property type="evidence" value="ECO:0007669"/>
    <property type="project" value="UniProtKB-KW"/>
</dbReference>
<dbReference type="InterPro" id="IPR001206">
    <property type="entry name" value="Diacylglycerol_kinase_cat_dom"/>
</dbReference>
<dbReference type="RefSeq" id="WP_170286972.1">
    <property type="nucleotide sequence ID" value="NZ_FXYY01000029.1"/>
</dbReference>
<comment type="similarity">
    <text evidence="2">Belongs to the diacylglycerol/lipid kinase family.</text>
</comment>
<evidence type="ECO:0000256" key="3">
    <source>
        <dbReference type="ARBA" id="ARBA00022679"/>
    </source>
</evidence>